<feature type="compositionally biased region" description="Polar residues" evidence="1">
    <location>
        <begin position="56"/>
        <end position="66"/>
    </location>
</feature>
<feature type="compositionally biased region" description="Basic and acidic residues" evidence="1">
    <location>
        <begin position="14"/>
        <end position="24"/>
    </location>
</feature>
<evidence type="ECO:0000256" key="1">
    <source>
        <dbReference type="SAM" id="MobiDB-lite"/>
    </source>
</evidence>
<dbReference type="EMBL" id="LR999451">
    <property type="protein sequence ID" value="CAE5956480.1"/>
    <property type="molecule type" value="Genomic_DNA"/>
</dbReference>
<gene>
    <name evidence="2" type="ORF">AARE701A_LOCUS254</name>
</gene>
<dbReference type="AlphaFoldDB" id="A0A8S1ZBH7"/>
<name>A0A8S1ZBH7_ARAAE</name>
<organism evidence="2 3">
    <name type="scientific">Arabidopsis arenosa</name>
    <name type="common">Sand rock-cress</name>
    <name type="synonym">Cardaminopsis arenosa</name>
    <dbReference type="NCBI Taxonomy" id="38785"/>
    <lineage>
        <taxon>Eukaryota</taxon>
        <taxon>Viridiplantae</taxon>
        <taxon>Streptophyta</taxon>
        <taxon>Embryophyta</taxon>
        <taxon>Tracheophyta</taxon>
        <taxon>Spermatophyta</taxon>
        <taxon>Magnoliopsida</taxon>
        <taxon>eudicotyledons</taxon>
        <taxon>Gunneridae</taxon>
        <taxon>Pentapetalae</taxon>
        <taxon>rosids</taxon>
        <taxon>malvids</taxon>
        <taxon>Brassicales</taxon>
        <taxon>Brassicaceae</taxon>
        <taxon>Camelineae</taxon>
        <taxon>Arabidopsis</taxon>
    </lineage>
</organism>
<proteinExistence type="predicted"/>
<accession>A0A8S1ZBH7</accession>
<reference evidence="2" key="1">
    <citation type="submission" date="2021-01" db="EMBL/GenBank/DDBJ databases">
        <authorList>
            <person name="Bezrukov I."/>
        </authorList>
    </citation>
    <scope>NUCLEOTIDE SEQUENCE</scope>
</reference>
<feature type="region of interest" description="Disordered" evidence="1">
    <location>
        <begin position="101"/>
        <end position="128"/>
    </location>
</feature>
<feature type="compositionally biased region" description="Pro residues" evidence="1">
    <location>
        <begin position="42"/>
        <end position="54"/>
    </location>
</feature>
<dbReference type="PANTHER" id="PTHR34657">
    <property type="entry name" value="EMBRYO SAC DEVELOPMENT ARREST 6"/>
    <property type="match status" value="1"/>
</dbReference>
<evidence type="ECO:0000313" key="2">
    <source>
        <dbReference type="EMBL" id="CAE5956480.1"/>
    </source>
</evidence>
<evidence type="ECO:0000313" key="3">
    <source>
        <dbReference type="Proteomes" id="UP000682877"/>
    </source>
</evidence>
<protein>
    <submittedName>
        <fullName evidence="2">Uncharacterized protein</fullName>
    </submittedName>
</protein>
<dbReference type="Proteomes" id="UP000682877">
    <property type="component" value="Chromosome 1"/>
</dbReference>
<feature type="region of interest" description="Disordered" evidence="1">
    <location>
        <begin position="1"/>
        <end position="66"/>
    </location>
</feature>
<dbReference type="PANTHER" id="PTHR34657:SF10">
    <property type="entry name" value="F21M11.6 PROTEIN"/>
    <property type="match status" value="1"/>
</dbReference>
<sequence length="162" mass="17668">MNTKTMRLPPRRVLTADKRKERDAFISSVTDKPPEIAVAKFTPPPPNLAPPPVNPTSRKSSTAAAEPVGSNQLMLAGYLSHEFLTNGTLFGEQWNPARAQAGPFSAQSVEPSKVKPSHIIEPAEESDPKRKRYVEVANLLRSDGAHLPGIVNPAQLARFLKL</sequence>
<keyword evidence="3" id="KW-1185">Reference proteome</keyword>